<evidence type="ECO:0000313" key="7">
    <source>
        <dbReference type="Proteomes" id="UP000664859"/>
    </source>
</evidence>
<keyword evidence="2 6" id="KW-0489">Methyltransferase</keyword>
<evidence type="ECO:0000259" key="5">
    <source>
        <dbReference type="Pfam" id="PF13649"/>
    </source>
</evidence>
<dbReference type="GO" id="GO:0005739">
    <property type="term" value="C:mitochondrion"/>
    <property type="evidence" value="ECO:0007669"/>
    <property type="project" value="TreeGrafter"/>
</dbReference>
<keyword evidence="7" id="KW-1185">Reference proteome</keyword>
<dbReference type="GO" id="GO:0032259">
    <property type="term" value="P:methylation"/>
    <property type="evidence" value="ECO:0007669"/>
    <property type="project" value="UniProtKB-KW"/>
</dbReference>
<dbReference type="GO" id="GO:0016279">
    <property type="term" value="F:protein-lysine N-methyltransferase activity"/>
    <property type="evidence" value="ECO:0007669"/>
    <property type="project" value="InterPro"/>
</dbReference>
<comment type="caution">
    <text evidence="6">The sequence shown here is derived from an EMBL/GenBank/DDBJ whole genome shotgun (WGS) entry which is preliminary data.</text>
</comment>
<proteinExistence type="inferred from homology"/>
<evidence type="ECO:0000256" key="2">
    <source>
        <dbReference type="ARBA" id="ARBA00022603"/>
    </source>
</evidence>
<dbReference type="InterPro" id="IPR041698">
    <property type="entry name" value="Methyltransf_25"/>
</dbReference>
<protein>
    <submittedName>
        <fullName evidence="6">S-adenosyl-L-methionine-dependent methyltransferase</fullName>
    </submittedName>
</protein>
<dbReference type="Gene3D" id="3.40.50.150">
    <property type="entry name" value="Vaccinia Virus protein VP39"/>
    <property type="match status" value="1"/>
</dbReference>
<dbReference type="Pfam" id="PF13649">
    <property type="entry name" value="Methyltransf_25"/>
    <property type="match status" value="1"/>
</dbReference>
<evidence type="ECO:0000256" key="1">
    <source>
        <dbReference type="ARBA" id="ARBA00010633"/>
    </source>
</evidence>
<dbReference type="EMBL" id="JAFCMP010000531">
    <property type="protein sequence ID" value="KAG5176977.1"/>
    <property type="molecule type" value="Genomic_DNA"/>
</dbReference>
<reference evidence="6" key="1">
    <citation type="submission" date="2021-02" db="EMBL/GenBank/DDBJ databases">
        <title>First Annotated Genome of the Yellow-green Alga Tribonema minus.</title>
        <authorList>
            <person name="Mahan K.M."/>
        </authorList>
    </citation>
    <scope>NUCLEOTIDE SEQUENCE</scope>
    <source>
        <strain evidence="6">UTEX B ZZ1240</strain>
    </source>
</reference>
<dbReference type="CDD" id="cd02440">
    <property type="entry name" value="AdoMet_MTases"/>
    <property type="match status" value="1"/>
</dbReference>
<accession>A0A835YND5</accession>
<keyword evidence="3 6" id="KW-0808">Transferase</keyword>
<feature type="domain" description="Methyltransferase" evidence="5">
    <location>
        <begin position="52"/>
        <end position="123"/>
    </location>
</feature>
<sequence>MATAEGVLSPPDATATDGLIGDGLAPFNPSGELVIDAALQLLSLTEKDLLFDLGCGDGRLLVQAALRTRSRGVGIEYDRKFADRAAAQVEGQGVQDLVTIQHGNALEADLSNATAAFVYLVPKGMAQLRGKLEGLLQRGGRVVTYIFSVPAMTPVQTVVVKGTRVMLYTAASLDQDAEEAPQCN</sequence>
<dbReference type="OrthoDB" id="66144at2759"/>
<comment type="similarity">
    <text evidence="1">Belongs to the ANT/ATPSC lysine N-methyltransferase family.</text>
</comment>
<evidence type="ECO:0000256" key="4">
    <source>
        <dbReference type="ARBA" id="ARBA00022691"/>
    </source>
</evidence>
<gene>
    <name evidence="6" type="ORF">JKP88DRAFT_202772</name>
</gene>
<dbReference type="Proteomes" id="UP000664859">
    <property type="component" value="Unassembled WGS sequence"/>
</dbReference>
<dbReference type="AlphaFoldDB" id="A0A835YND5"/>
<dbReference type="PANTHER" id="PTHR13610:SF11">
    <property type="entry name" value="METHYLTRANSFERASE DOMAIN-CONTAINING PROTEIN"/>
    <property type="match status" value="1"/>
</dbReference>
<dbReference type="InterPro" id="IPR029063">
    <property type="entry name" value="SAM-dependent_MTases_sf"/>
</dbReference>
<name>A0A835YND5_9STRA</name>
<evidence type="ECO:0000313" key="6">
    <source>
        <dbReference type="EMBL" id="KAG5176977.1"/>
    </source>
</evidence>
<dbReference type="PANTHER" id="PTHR13610">
    <property type="entry name" value="METHYLTRANSFERASE DOMAIN-CONTAINING PROTEIN"/>
    <property type="match status" value="1"/>
</dbReference>
<organism evidence="6 7">
    <name type="scientific">Tribonema minus</name>
    <dbReference type="NCBI Taxonomy" id="303371"/>
    <lineage>
        <taxon>Eukaryota</taxon>
        <taxon>Sar</taxon>
        <taxon>Stramenopiles</taxon>
        <taxon>Ochrophyta</taxon>
        <taxon>PX clade</taxon>
        <taxon>Xanthophyceae</taxon>
        <taxon>Tribonematales</taxon>
        <taxon>Tribonemataceae</taxon>
        <taxon>Tribonema</taxon>
    </lineage>
</organism>
<dbReference type="InterPro" id="IPR026170">
    <property type="entry name" value="FAM173A/B"/>
</dbReference>
<evidence type="ECO:0000256" key="3">
    <source>
        <dbReference type="ARBA" id="ARBA00022679"/>
    </source>
</evidence>
<dbReference type="SUPFAM" id="SSF53335">
    <property type="entry name" value="S-adenosyl-L-methionine-dependent methyltransferases"/>
    <property type="match status" value="1"/>
</dbReference>
<dbReference type="GO" id="GO:1905706">
    <property type="term" value="P:regulation of mitochondrial ATP synthesis coupled proton transport"/>
    <property type="evidence" value="ECO:0007669"/>
    <property type="project" value="TreeGrafter"/>
</dbReference>
<keyword evidence="4" id="KW-0949">S-adenosyl-L-methionine</keyword>